<keyword evidence="1" id="KW-0472">Membrane</keyword>
<organism evidence="3 4">
    <name type="scientific">Dactylosporangium salmoneum</name>
    <dbReference type="NCBI Taxonomy" id="53361"/>
    <lineage>
        <taxon>Bacteria</taxon>
        <taxon>Bacillati</taxon>
        <taxon>Actinomycetota</taxon>
        <taxon>Actinomycetes</taxon>
        <taxon>Micromonosporales</taxon>
        <taxon>Micromonosporaceae</taxon>
        <taxon>Dactylosporangium</taxon>
    </lineage>
</organism>
<dbReference type="InterPro" id="IPR036691">
    <property type="entry name" value="Endo/exonu/phosph_ase_sf"/>
</dbReference>
<keyword evidence="1" id="KW-0812">Transmembrane</keyword>
<keyword evidence="3" id="KW-0255">Endonuclease</keyword>
<evidence type="ECO:0000256" key="1">
    <source>
        <dbReference type="SAM" id="Phobius"/>
    </source>
</evidence>
<reference evidence="3 4" key="1">
    <citation type="journal article" date="2019" name="Int. J. Syst. Evol. Microbiol.">
        <title>The Global Catalogue of Microorganisms (GCM) 10K type strain sequencing project: providing services to taxonomists for standard genome sequencing and annotation.</title>
        <authorList>
            <consortium name="The Broad Institute Genomics Platform"/>
            <consortium name="The Broad Institute Genome Sequencing Center for Infectious Disease"/>
            <person name="Wu L."/>
            <person name="Ma J."/>
        </authorList>
    </citation>
    <scope>NUCLEOTIDE SEQUENCE [LARGE SCALE GENOMIC DNA]</scope>
    <source>
        <strain evidence="3 4">JCM 3272</strain>
    </source>
</reference>
<evidence type="ECO:0000313" key="3">
    <source>
        <dbReference type="EMBL" id="GAA2349053.1"/>
    </source>
</evidence>
<feature type="domain" description="Endonuclease/exonuclease/phosphatase" evidence="2">
    <location>
        <begin position="95"/>
        <end position="324"/>
    </location>
</feature>
<feature type="transmembrane region" description="Helical" evidence="1">
    <location>
        <begin position="34"/>
        <end position="49"/>
    </location>
</feature>
<dbReference type="SUPFAM" id="SSF56219">
    <property type="entry name" value="DNase I-like"/>
    <property type="match status" value="1"/>
</dbReference>
<keyword evidence="4" id="KW-1185">Reference proteome</keyword>
<sequence>MATAAVWLTFVTAHLVLSGQWWVWHLVDVVPPPLFTVVPLLLAAGAVPSRGGRRPVAILASAALLFGAPLSGWNVPALWTSQHASPPGAVTVFSWNTEYWDSDGGPFYPFLQGQRADVYLLQEYLNDGDVPTPVHDLDRLRAAFPGYAIAVAGELVTVSRFPIRQAFPLIRSTENGWLGEFEREKILRTDLDLGGGRTLSVYNLHLPVQISPGLSPFGGAFWRTIRDQDAQRGPQWRALAADVDGNRGPILVAGDFNTTPGMEDIRKVPSRLRDPSGLLPTVYPATYRDRAGLPRWWRLDWAFTSADVRVHEYRFGGSGGQSDHRYQLLRLSVG</sequence>
<dbReference type="EMBL" id="BAAARV010000027">
    <property type="protein sequence ID" value="GAA2349053.1"/>
    <property type="molecule type" value="Genomic_DNA"/>
</dbReference>
<dbReference type="Proteomes" id="UP001501444">
    <property type="component" value="Unassembled WGS sequence"/>
</dbReference>
<dbReference type="Pfam" id="PF03372">
    <property type="entry name" value="Exo_endo_phos"/>
    <property type="match status" value="1"/>
</dbReference>
<accession>A0ABN3GDH9</accession>
<protein>
    <submittedName>
        <fullName evidence="3">Endonuclease/exonuclease/phosphatase family protein</fullName>
    </submittedName>
</protein>
<dbReference type="InterPro" id="IPR005135">
    <property type="entry name" value="Endo/exonuclease/phosphatase"/>
</dbReference>
<comment type="caution">
    <text evidence="3">The sequence shown here is derived from an EMBL/GenBank/DDBJ whole genome shotgun (WGS) entry which is preliminary data.</text>
</comment>
<name>A0ABN3GDH9_9ACTN</name>
<evidence type="ECO:0000313" key="4">
    <source>
        <dbReference type="Proteomes" id="UP001501444"/>
    </source>
</evidence>
<dbReference type="GO" id="GO:0004519">
    <property type="term" value="F:endonuclease activity"/>
    <property type="evidence" value="ECO:0007669"/>
    <property type="project" value="UniProtKB-KW"/>
</dbReference>
<keyword evidence="3" id="KW-0540">Nuclease</keyword>
<feature type="transmembrane region" description="Helical" evidence="1">
    <location>
        <begin position="56"/>
        <end position="79"/>
    </location>
</feature>
<keyword evidence="1" id="KW-1133">Transmembrane helix</keyword>
<evidence type="ECO:0000259" key="2">
    <source>
        <dbReference type="Pfam" id="PF03372"/>
    </source>
</evidence>
<gene>
    <name evidence="3" type="ORF">GCM10010170_038070</name>
</gene>
<keyword evidence="3" id="KW-0378">Hydrolase</keyword>
<dbReference type="Gene3D" id="3.60.10.10">
    <property type="entry name" value="Endonuclease/exonuclease/phosphatase"/>
    <property type="match status" value="1"/>
</dbReference>
<proteinExistence type="predicted"/>